<feature type="region of interest" description="Disordered" evidence="10">
    <location>
        <begin position="1"/>
        <end position="29"/>
    </location>
</feature>
<evidence type="ECO:0000256" key="4">
    <source>
        <dbReference type="ARBA" id="ARBA00022481"/>
    </source>
</evidence>
<keyword evidence="3 9" id="KW-1003">Cell membrane</keyword>
<evidence type="ECO:0000256" key="8">
    <source>
        <dbReference type="ARBA" id="ARBA00023289"/>
    </source>
</evidence>
<dbReference type="PRINTS" id="PR00321">
    <property type="entry name" value="GPROTEING"/>
</dbReference>
<keyword evidence="6 9" id="KW-0807">Transducer</keyword>
<dbReference type="FunFam" id="4.10.260.10:FF:000001">
    <property type="entry name" value="Guanine nucleotide-binding protein subunit gamma"/>
    <property type="match status" value="1"/>
</dbReference>
<dbReference type="SMART" id="SM01224">
    <property type="entry name" value="G_gamma"/>
    <property type="match status" value="1"/>
</dbReference>
<dbReference type="OMA" id="QNALHDP"/>
<evidence type="ECO:0000313" key="13">
    <source>
        <dbReference type="Proteomes" id="UP000028761"/>
    </source>
</evidence>
<sequence>MIFSGPADPRPTAHDPPTHRPTHPRIGPALAFTISGSSSVAAMKKVVQQLQLEAGLNSVKVSQAAADLKQFCLQNAQHDPLLTGVSSSTNPFRPQKVCSFL</sequence>
<evidence type="ECO:0000256" key="7">
    <source>
        <dbReference type="ARBA" id="ARBA00023288"/>
    </source>
</evidence>
<keyword evidence="13" id="KW-1185">Reference proteome</keyword>
<dbReference type="InterPro" id="IPR015898">
    <property type="entry name" value="G-protein_gamma-like_dom"/>
</dbReference>
<dbReference type="SMART" id="SM00224">
    <property type="entry name" value="GGL"/>
    <property type="match status" value="1"/>
</dbReference>
<keyword evidence="5 9" id="KW-0472">Membrane</keyword>
<dbReference type="PROSITE" id="PS50058">
    <property type="entry name" value="G_PROTEIN_GAMMA"/>
    <property type="match status" value="1"/>
</dbReference>
<evidence type="ECO:0000256" key="9">
    <source>
        <dbReference type="RuleBase" id="RU004973"/>
    </source>
</evidence>
<comment type="similarity">
    <text evidence="2 9">Belongs to the G protein gamma family.</text>
</comment>
<evidence type="ECO:0000256" key="1">
    <source>
        <dbReference type="ARBA" id="ARBA00004342"/>
    </source>
</evidence>
<dbReference type="HOGENOM" id="CLU_168377_3_0_1"/>
<reference evidence="12" key="3">
    <citation type="submission" date="2025-09" db="UniProtKB">
        <authorList>
            <consortium name="Ensembl"/>
        </authorList>
    </citation>
    <scope>IDENTIFICATION</scope>
</reference>
<accession>A0A096NWQ9</accession>
<comment type="function">
    <text evidence="9">Guanine nucleotide-binding proteins (G proteins) are involved as a modulator or transducer in various transmembrane signaling systems. The beta and gamma chains are required for the GTPase activity, for replacement of GDP by GTP, and for G protein-effector interaction.</text>
</comment>
<keyword evidence="4" id="KW-0488">Methylation</keyword>
<dbReference type="PANTHER" id="PTHR13809">
    <property type="entry name" value="GUANINE NUCLEOTIDE-BINDING PROTEIN GAMMA SUBUNIT"/>
    <property type="match status" value="1"/>
</dbReference>
<dbReference type="SUPFAM" id="SSF48670">
    <property type="entry name" value="Transducin (heterotrimeric G protein), gamma chain"/>
    <property type="match status" value="1"/>
</dbReference>
<dbReference type="GO" id="GO:0031681">
    <property type="term" value="F:G-protein beta-subunit binding"/>
    <property type="evidence" value="ECO:0007669"/>
    <property type="project" value="InterPro"/>
</dbReference>
<dbReference type="Gene3D" id="4.10.260.10">
    <property type="entry name" value="Transducin (heterotrimeric G protein), gamma chain"/>
    <property type="match status" value="1"/>
</dbReference>
<name>A0A096NWQ9_PAPAN</name>
<dbReference type="CDD" id="cd00068">
    <property type="entry name" value="GGL"/>
    <property type="match status" value="1"/>
</dbReference>
<protein>
    <recommendedName>
        <fullName evidence="9">Guanine nucleotide-binding protein subunit gamma</fullName>
    </recommendedName>
</protein>
<dbReference type="Proteomes" id="UP000028761">
    <property type="component" value="Chromosome X"/>
</dbReference>
<keyword evidence="8" id="KW-0636">Prenylation</keyword>
<dbReference type="Ensembl" id="ENSPANT00000018129.3">
    <property type="protein sequence ID" value="ENSPANP00000017487.2"/>
    <property type="gene ID" value="ENSPANG00000014320.3"/>
</dbReference>
<evidence type="ECO:0000313" key="12">
    <source>
        <dbReference type="Ensembl" id="ENSPANP00000017487.2"/>
    </source>
</evidence>
<dbReference type="InterPro" id="IPR036284">
    <property type="entry name" value="GGL_sf"/>
</dbReference>
<dbReference type="Bgee" id="ENSPANG00000014320">
    <property type="expression patterns" value="Expressed in ascending colon and 58 other cell types or tissues"/>
</dbReference>
<evidence type="ECO:0000256" key="3">
    <source>
        <dbReference type="ARBA" id="ARBA00022475"/>
    </source>
</evidence>
<dbReference type="GO" id="GO:0007186">
    <property type="term" value="P:G protein-coupled receptor signaling pathway"/>
    <property type="evidence" value="ECO:0007669"/>
    <property type="project" value="InterPro"/>
</dbReference>
<proteinExistence type="inferred from homology"/>
<keyword evidence="7 9" id="KW-0449">Lipoprotein</keyword>
<feature type="domain" description="G protein gamma" evidence="11">
    <location>
        <begin position="36"/>
        <end position="101"/>
    </location>
</feature>
<evidence type="ECO:0000259" key="11">
    <source>
        <dbReference type="PROSITE" id="PS50058"/>
    </source>
</evidence>
<evidence type="ECO:0000256" key="10">
    <source>
        <dbReference type="SAM" id="MobiDB-lite"/>
    </source>
</evidence>
<comment type="subcellular location">
    <subcellularLocation>
        <location evidence="1 9">Cell membrane</location>
        <topology evidence="1 9">Lipid-anchor</topology>
        <orientation evidence="1 9">Cytoplasmic side</orientation>
    </subcellularLocation>
</comment>
<dbReference type="InterPro" id="IPR001770">
    <property type="entry name" value="G-protein_gamma"/>
</dbReference>
<organism evidence="12 13">
    <name type="scientific">Papio anubis</name>
    <name type="common">Olive baboon</name>
    <dbReference type="NCBI Taxonomy" id="9555"/>
    <lineage>
        <taxon>Eukaryota</taxon>
        <taxon>Metazoa</taxon>
        <taxon>Chordata</taxon>
        <taxon>Craniata</taxon>
        <taxon>Vertebrata</taxon>
        <taxon>Euteleostomi</taxon>
        <taxon>Mammalia</taxon>
        <taxon>Eutheria</taxon>
        <taxon>Euarchontoglires</taxon>
        <taxon>Primates</taxon>
        <taxon>Haplorrhini</taxon>
        <taxon>Catarrhini</taxon>
        <taxon>Cercopithecidae</taxon>
        <taxon>Cercopithecinae</taxon>
        <taxon>Papio</taxon>
    </lineage>
</organism>
<reference evidence="12" key="2">
    <citation type="submission" date="2025-08" db="UniProtKB">
        <authorList>
            <consortium name="Ensembl"/>
        </authorList>
    </citation>
    <scope>IDENTIFICATION</scope>
</reference>
<comment type="subunit">
    <text evidence="9">G proteins are composed of 3 units; alpha, beta and gamma.</text>
</comment>
<evidence type="ECO:0000256" key="2">
    <source>
        <dbReference type="ARBA" id="ARBA00007431"/>
    </source>
</evidence>
<evidence type="ECO:0000256" key="6">
    <source>
        <dbReference type="ARBA" id="ARBA00023224"/>
    </source>
</evidence>
<reference evidence="12 13" key="1">
    <citation type="submission" date="2012-03" db="EMBL/GenBank/DDBJ databases">
        <title>Whole Genome Assembly of Papio anubis.</title>
        <authorList>
            <person name="Liu Y.L."/>
            <person name="Abraham K.A."/>
            <person name="Akbar H.A."/>
            <person name="Ali S.A."/>
            <person name="Anosike U.A."/>
            <person name="Aqrawi P.A."/>
            <person name="Arias F.A."/>
            <person name="Attaway T.A."/>
            <person name="Awwad R.A."/>
            <person name="Babu C.B."/>
            <person name="Bandaranaike D.B."/>
            <person name="Battles P.B."/>
            <person name="Bell A.B."/>
            <person name="Beltran B.B."/>
            <person name="Berhane-Mersha D.B."/>
            <person name="Bess C.B."/>
            <person name="Bickham C.B."/>
            <person name="Bolden T.B."/>
            <person name="Carter K.C."/>
            <person name="Chau D.C."/>
            <person name="Chavez A.C."/>
            <person name="Clerc-Blankenburg K.C."/>
            <person name="Coyle M.C."/>
            <person name="Dao M.D."/>
            <person name="Davila M.L.D."/>
            <person name="Davy-Carroll L.D."/>
            <person name="Denson S.D."/>
            <person name="Dinh H.D."/>
            <person name="Fernandez S.F."/>
            <person name="Fernando P.F."/>
            <person name="Forbes L.F."/>
            <person name="Francis C.F."/>
            <person name="Francisco L.F."/>
            <person name="Fu Q.F."/>
            <person name="Garcia-Iii R.G."/>
            <person name="Garrett T.G."/>
            <person name="Gross S.G."/>
            <person name="Gubbala S.G."/>
            <person name="Hirani K.H."/>
            <person name="Hogues M.H."/>
            <person name="Hollins B.H."/>
            <person name="Jackson L.J."/>
            <person name="Javaid M.J."/>
            <person name="Jhangiani S.J."/>
            <person name="Johnson A.J."/>
            <person name="Johnson B.J."/>
            <person name="Jones J.J."/>
            <person name="Joshi V.J."/>
            <person name="Kalu J.K."/>
            <person name="Khan N.K."/>
            <person name="Korchina V.K."/>
            <person name="Kovar C.K."/>
            <person name="Lago L.L."/>
            <person name="Lara F.L."/>
            <person name="Le T.-K.L."/>
            <person name="Lee S.L."/>
            <person name="Legall-Iii F.L."/>
            <person name="Lemon S.L."/>
            <person name="Liu J.L."/>
            <person name="Liu Y.-S.L."/>
            <person name="Liyanage D.L."/>
            <person name="Lopez J.L."/>
            <person name="Lorensuhewa L.L."/>
            <person name="Mata R.M."/>
            <person name="Mathew T.M."/>
            <person name="Mercado C.M."/>
            <person name="Mercado I.M."/>
            <person name="Morales K.M."/>
            <person name="Morgan M.M."/>
            <person name="Munidasa M.M."/>
            <person name="Ngo D.N."/>
            <person name="Nguyen L.N."/>
            <person name="Nguyen T.N."/>
            <person name="Nguyen N.N."/>
            <person name="Obregon M.O."/>
            <person name="Okwuonu G.O."/>
            <person name="Ongeri F.O."/>
            <person name="Onwere C.O."/>
            <person name="Osifeso I.O."/>
            <person name="Parra A.P."/>
            <person name="Patil S.P."/>
            <person name="Perez A.P."/>
            <person name="Perez Y.P."/>
            <person name="Pham C.P."/>
            <person name="Pu L.-L.P."/>
            <person name="Puazo M.P."/>
            <person name="Quiroz J.Q."/>
            <person name="Rouhana J.R."/>
            <person name="Ruiz M.R."/>
            <person name="Ruiz S.-J.R."/>
            <person name="Saada N.S."/>
            <person name="Santibanez J.S."/>
            <person name="Scheel M.S."/>
            <person name="Schneider B.S."/>
            <person name="Simmons D.S."/>
            <person name="Sisson I.S."/>
            <person name="Tang L.-Y.T."/>
            <person name="Thornton R.T."/>
            <person name="Tisius J.T."/>
            <person name="Toledanes G.T."/>
            <person name="Trejos Z.T."/>
            <person name="Usmani K.U."/>
            <person name="Varghese R.V."/>
            <person name="Vattathil S.V."/>
            <person name="Vee V.V."/>
            <person name="Walker D.W."/>
            <person name="Weissenberger G.W."/>
            <person name="White C.W."/>
            <person name="Williams A.W."/>
            <person name="Woodworth J.W."/>
            <person name="Wright R.W."/>
            <person name="Zhu Y.Z."/>
            <person name="Han Y.H."/>
            <person name="Newsham I.N."/>
            <person name="Nazareth L.N."/>
            <person name="Worley K.W."/>
            <person name="Muzny D.M."/>
            <person name="Rogers J.R."/>
            <person name="Gibbs R.G."/>
        </authorList>
    </citation>
    <scope>NUCLEOTIDE SEQUENCE [LARGE SCALE GENOMIC DNA]</scope>
</reference>
<dbReference type="GeneTree" id="ENSGT01100000263525"/>
<dbReference type="GO" id="GO:0005834">
    <property type="term" value="C:heterotrimeric G-protein complex"/>
    <property type="evidence" value="ECO:0007669"/>
    <property type="project" value="InterPro"/>
</dbReference>
<evidence type="ECO:0000256" key="5">
    <source>
        <dbReference type="ARBA" id="ARBA00023136"/>
    </source>
</evidence>
<dbReference type="Pfam" id="PF00631">
    <property type="entry name" value="G-gamma"/>
    <property type="match status" value="1"/>
</dbReference>
<dbReference type="STRING" id="9555.ENSPANP00000017487"/>
<dbReference type="eggNOG" id="KOG4119">
    <property type="taxonomic scope" value="Eukaryota"/>
</dbReference>
<dbReference type="AlphaFoldDB" id="A0A096NWQ9"/>